<sequence length="131" mass="14955">MERRHIRMDVWQDSVALVHHAYEFSTMFPQDERFGLISQMRRSAISIPSNIAEGAARGSDKDFLRFLYIARGSLAELETQIIIATQLGYINEQENWQPGLERVFAKLAALITDFGRVPSERICVSRLPSSI</sequence>
<dbReference type="PANTHER" id="PTHR38471:SF2">
    <property type="entry name" value="FOUR HELIX BUNDLE PROTEIN"/>
    <property type="match status" value="1"/>
</dbReference>
<name>A0ABP7WKB6_9GAMM</name>
<gene>
    <name evidence="1" type="ORF">GCM10022414_12520</name>
</gene>
<organism evidence="1 2">
    <name type="scientific">Zhongshania borealis</name>
    <dbReference type="NCBI Taxonomy" id="889488"/>
    <lineage>
        <taxon>Bacteria</taxon>
        <taxon>Pseudomonadati</taxon>
        <taxon>Pseudomonadota</taxon>
        <taxon>Gammaproteobacteria</taxon>
        <taxon>Cellvibrionales</taxon>
        <taxon>Spongiibacteraceae</taxon>
        <taxon>Zhongshania</taxon>
    </lineage>
</organism>
<keyword evidence="2" id="KW-1185">Reference proteome</keyword>
<evidence type="ECO:0000313" key="2">
    <source>
        <dbReference type="Proteomes" id="UP001500392"/>
    </source>
</evidence>
<dbReference type="EMBL" id="BAABDM010000002">
    <property type="protein sequence ID" value="GAA4090843.1"/>
    <property type="molecule type" value="Genomic_DNA"/>
</dbReference>
<dbReference type="InterPro" id="IPR036583">
    <property type="entry name" value="23S_rRNA_IVS_sf"/>
</dbReference>
<proteinExistence type="predicted"/>
<dbReference type="Proteomes" id="UP001500392">
    <property type="component" value="Unassembled WGS sequence"/>
</dbReference>
<dbReference type="PANTHER" id="PTHR38471">
    <property type="entry name" value="FOUR HELIX BUNDLE PROTEIN"/>
    <property type="match status" value="1"/>
</dbReference>
<accession>A0ABP7WKB6</accession>
<comment type="caution">
    <text evidence="1">The sequence shown here is derived from an EMBL/GenBank/DDBJ whole genome shotgun (WGS) entry which is preliminary data.</text>
</comment>
<dbReference type="CDD" id="cd16377">
    <property type="entry name" value="23S_rRNA_IVP_like"/>
    <property type="match status" value="1"/>
</dbReference>
<dbReference type="InterPro" id="IPR012657">
    <property type="entry name" value="23S_rRNA-intervening_sequence"/>
</dbReference>
<dbReference type="RefSeq" id="WP_344933630.1">
    <property type="nucleotide sequence ID" value="NZ_BAABDM010000002.1"/>
</dbReference>
<dbReference type="NCBIfam" id="TIGR02436">
    <property type="entry name" value="four helix bundle protein"/>
    <property type="match status" value="1"/>
</dbReference>
<reference evidence="2" key="1">
    <citation type="journal article" date="2019" name="Int. J. Syst. Evol. Microbiol.">
        <title>The Global Catalogue of Microorganisms (GCM) 10K type strain sequencing project: providing services to taxonomists for standard genome sequencing and annotation.</title>
        <authorList>
            <consortium name="The Broad Institute Genomics Platform"/>
            <consortium name="The Broad Institute Genome Sequencing Center for Infectious Disease"/>
            <person name="Wu L."/>
            <person name="Ma J."/>
        </authorList>
    </citation>
    <scope>NUCLEOTIDE SEQUENCE [LARGE SCALE GENOMIC DNA]</scope>
    <source>
        <strain evidence="2">JCM 17304</strain>
    </source>
</reference>
<dbReference type="SUPFAM" id="SSF158446">
    <property type="entry name" value="IVS-encoded protein-like"/>
    <property type="match status" value="1"/>
</dbReference>
<dbReference type="Pfam" id="PF05635">
    <property type="entry name" value="23S_rRNA_IVP"/>
    <property type="match status" value="1"/>
</dbReference>
<protein>
    <submittedName>
        <fullName evidence="1">Four helix bundle protein</fullName>
    </submittedName>
</protein>
<evidence type="ECO:0000313" key="1">
    <source>
        <dbReference type="EMBL" id="GAA4090843.1"/>
    </source>
</evidence>
<dbReference type="Gene3D" id="1.20.1440.60">
    <property type="entry name" value="23S rRNA-intervening sequence"/>
    <property type="match status" value="1"/>
</dbReference>